<evidence type="ECO:0000256" key="1">
    <source>
        <dbReference type="SAM" id="MobiDB-lite"/>
    </source>
</evidence>
<name>A0A6C0HRF6_9ZZZZ</name>
<dbReference type="CDD" id="cd00866">
    <property type="entry name" value="PEBP_euk"/>
    <property type="match status" value="1"/>
</dbReference>
<dbReference type="PANTHER" id="PTHR11362:SF82">
    <property type="entry name" value="PHOSPHATIDYLETHANOLAMINE-BINDING PROTEIN 4"/>
    <property type="match status" value="1"/>
</dbReference>
<sequence>MNMKVLYNNKEIINGQFISPQNSQSKPIVNYLACSNTLYTLIMHDPDAPSGNHLHWIVINIPGNNINDGNTLLQYIGPSPPNGSGTHKYIFLLIEQREKKYLQPIQRAMSMDNLFAKLNLKDSAVISRVYFTSSNQTAGKKRNRTRSKSVSKKQKTINLKKRTKKRAPI</sequence>
<dbReference type="AlphaFoldDB" id="A0A6C0HRF6"/>
<dbReference type="Pfam" id="PF01161">
    <property type="entry name" value="PBP"/>
    <property type="match status" value="1"/>
</dbReference>
<dbReference type="InterPro" id="IPR035810">
    <property type="entry name" value="PEBP_euk"/>
</dbReference>
<dbReference type="InterPro" id="IPR008914">
    <property type="entry name" value="PEBP"/>
</dbReference>
<feature type="region of interest" description="Disordered" evidence="1">
    <location>
        <begin position="135"/>
        <end position="169"/>
    </location>
</feature>
<proteinExistence type="predicted"/>
<reference evidence="2" key="1">
    <citation type="journal article" date="2020" name="Nature">
        <title>Giant virus diversity and host interactions through global metagenomics.</title>
        <authorList>
            <person name="Schulz F."/>
            <person name="Roux S."/>
            <person name="Paez-Espino D."/>
            <person name="Jungbluth S."/>
            <person name="Walsh D.A."/>
            <person name="Denef V.J."/>
            <person name="McMahon K.D."/>
            <person name="Konstantinidis K.T."/>
            <person name="Eloe-Fadrosh E.A."/>
            <person name="Kyrpides N.C."/>
            <person name="Woyke T."/>
        </authorList>
    </citation>
    <scope>NUCLEOTIDE SEQUENCE</scope>
    <source>
        <strain evidence="2">GVMAG-M-3300023184-165</strain>
    </source>
</reference>
<accession>A0A6C0HRF6</accession>
<dbReference type="Gene3D" id="3.90.280.10">
    <property type="entry name" value="PEBP-like"/>
    <property type="match status" value="1"/>
</dbReference>
<protein>
    <recommendedName>
        <fullName evidence="3">Phosphatidylethanolamine-binding protein</fullName>
    </recommendedName>
</protein>
<dbReference type="PANTHER" id="PTHR11362">
    <property type="entry name" value="PHOSPHATIDYLETHANOLAMINE-BINDING PROTEIN"/>
    <property type="match status" value="1"/>
</dbReference>
<feature type="compositionally biased region" description="Basic residues" evidence="1">
    <location>
        <begin position="139"/>
        <end position="169"/>
    </location>
</feature>
<evidence type="ECO:0008006" key="3">
    <source>
        <dbReference type="Google" id="ProtNLM"/>
    </source>
</evidence>
<dbReference type="SUPFAM" id="SSF49777">
    <property type="entry name" value="PEBP-like"/>
    <property type="match status" value="1"/>
</dbReference>
<organism evidence="2">
    <name type="scientific">viral metagenome</name>
    <dbReference type="NCBI Taxonomy" id="1070528"/>
    <lineage>
        <taxon>unclassified sequences</taxon>
        <taxon>metagenomes</taxon>
        <taxon>organismal metagenomes</taxon>
    </lineage>
</organism>
<evidence type="ECO:0000313" key="2">
    <source>
        <dbReference type="EMBL" id="QHT82950.1"/>
    </source>
</evidence>
<dbReference type="InterPro" id="IPR036610">
    <property type="entry name" value="PEBP-like_sf"/>
</dbReference>
<dbReference type="EMBL" id="MN740005">
    <property type="protein sequence ID" value="QHT82950.1"/>
    <property type="molecule type" value="Genomic_DNA"/>
</dbReference>